<dbReference type="Proteomes" id="UP000006873">
    <property type="component" value="Chromosome"/>
</dbReference>
<dbReference type="AlphaFoldDB" id="E3GDF8"/>
<dbReference type="KEGG" id="elm:ELI_1777"/>
<dbReference type="HOGENOM" id="CLU_2915620_0_0_9"/>
<sequence>MYEEKLRRLEDCADLKSVDRVPIGVAELYFPAKYTGFTYQDMYYDNEKYTRAAIKFAEDFD</sequence>
<proteinExistence type="predicted"/>
<evidence type="ECO:0000313" key="1">
    <source>
        <dbReference type="EMBL" id="ADO36763.1"/>
    </source>
</evidence>
<accession>E3GDF8</accession>
<name>E3GDF8_9FIRM</name>
<evidence type="ECO:0000313" key="2">
    <source>
        <dbReference type="Proteomes" id="UP000006873"/>
    </source>
</evidence>
<dbReference type="EMBL" id="CP002273">
    <property type="protein sequence ID" value="ADO36763.1"/>
    <property type="molecule type" value="Genomic_DNA"/>
</dbReference>
<protein>
    <submittedName>
        <fullName evidence="1">Uncharacterized protein</fullName>
    </submittedName>
</protein>
<gene>
    <name evidence="1" type="ordered locus">ELI_1777</name>
</gene>
<organism evidence="1 2">
    <name type="scientific">Eubacterium callanderi</name>
    <dbReference type="NCBI Taxonomy" id="53442"/>
    <lineage>
        <taxon>Bacteria</taxon>
        <taxon>Bacillati</taxon>
        <taxon>Bacillota</taxon>
        <taxon>Clostridia</taxon>
        <taxon>Eubacteriales</taxon>
        <taxon>Eubacteriaceae</taxon>
        <taxon>Eubacterium</taxon>
    </lineage>
</organism>
<keyword evidence="2" id="KW-1185">Reference proteome</keyword>
<reference key="1">
    <citation type="submission" date="2010-09" db="EMBL/GenBank/DDBJ databases">
        <authorList>
            <person name="Roh H."/>
            <person name="Ko H.-J."/>
            <person name="Kim D."/>
            <person name="Choi D.G."/>
            <person name="Park S."/>
            <person name="Kim S."/>
            <person name="Kim K.H."/>
            <person name="Chang I.S."/>
            <person name="Choi I.-G."/>
        </authorList>
    </citation>
    <scope>NUCLEOTIDE SEQUENCE</scope>
    <source>
        <strain>KIST612</strain>
    </source>
</reference>
<reference evidence="1 2" key="2">
    <citation type="journal article" date="2011" name="J. Bacteriol.">
        <title>Complete genome sequence of a carbon monoxide-utilizing acetogen, Eubacterium limosum KIST612.</title>
        <authorList>
            <person name="Roh H."/>
            <person name="Ko H.J."/>
            <person name="Kim D."/>
            <person name="Choi D.G."/>
            <person name="Park S."/>
            <person name="Kim S."/>
            <person name="Chang I.S."/>
            <person name="Choi I.G."/>
        </authorList>
    </citation>
    <scope>NUCLEOTIDE SEQUENCE [LARGE SCALE GENOMIC DNA]</scope>
    <source>
        <strain evidence="1 2">KIST612</strain>
    </source>
</reference>